<dbReference type="Pfam" id="PF00749">
    <property type="entry name" value="tRNA-synt_1c"/>
    <property type="match status" value="1"/>
</dbReference>
<protein>
    <recommendedName>
        <fullName evidence="7">Glutamyl-Q tRNA(Asp) synthetase</fullName>
        <shortName evidence="7">Glu-Q-RSs</shortName>
        <ecNumber evidence="7">6.1.1.-</ecNumber>
    </recommendedName>
</protein>
<dbReference type="GO" id="GO:0005524">
    <property type="term" value="F:ATP binding"/>
    <property type="evidence" value="ECO:0007669"/>
    <property type="project" value="UniProtKB-KW"/>
</dbReference>
<dbReference type="RefSeq" id="WP_048690206.1">
    <property type="nucleotide sequence ID" value="NZ_KQ130484.1"/>
</dbReference>
<dbReference type="PRINTS" id="PR00987">
    <property type="entry name" value="TRNASYNTHGLU"/>
</dbReference>
<comment type="caution">
    <text evidence="7">Lacks conserved residue(s) required for the propagation of feature annotation.</text>
</comment>
<keyword evidence="3 7" id="KW-0547">Nucleotide-binding</keyword>
<accession>A0A0J8JNP3</accession>
<dbReference type="PANTHER" id="PTHR43311">
    <property type="entry name" value="GLUTAMATE--TRNA LIGASE"/>
    <property type="match status" value="1"/>
</dbReference>
<organism evidence="10 11">
    <name type="scientific">Catenovulum maritimum</name>
    <dbReference type="NCBI Taxonomy" id="1513271"/>
    <lineage>
        <taxon>Bacteria</taxon>
        <taxon>Pseudomonadati</taxon>
        <taxon>Pseudomonadota</taxon>
        <taxon>Gammaproteobacteria</taxon>
        <taxon>Alteromonadales</taxon>
        <taxon>Alteromonadaceae</taxon>
        <taxon>Catenovulum</taxon>
    </lineage>
</organism>
<dbReference type="GO" id="GO:0006424">
    <property type="term" value="P:glutamyl-tRNA aminoacylation"/>
    <property type="evidence" value="ECO:0007669"/>
    <property type="project" value="InterPro"/>
</dbReference>
<feature type="short sequence motif" description="'HIGH' region" evidence="7">
    <location>
        <begin position="9"/>
        <end position="19"/>
    </location>
</feature>
<comment type="similarity">
    <text evidence="7">Belongs to the class-I aminoacyl-tRNA synthetase family. GluQ subfamily.</text>
</comment>
<dbReference type="GO" id="GO:0006400">
    <property type="term" value="P:tRNA modification"/>
    <property type="evidence" value="ECO:0007669"/>
    <property type="project" value="InterPro"/>
</dbReference>
<dbReference type="STRING" id="1513271.XM47_04400"/>
<feature type="domain" description="Glutamyl/glutaminyl-tRNA synthetase class Ib catalytic" evidence="9">
    <location>
        <begin position="6"/>
        <end position="241"/>
    </location>
</feature>
<evidence type="ECO:0000313" key="11">
    <source>
        <dbReference type="Proteomes" id="UP000037600"/>
    </source>
</evidence>
<dbReference type="NCBIfam" id="NF004314">
    <property type="entry name" value="PRK05710.1-3"/>
    <property type="match status" value="1"/>
</dbReference>
<dbReference type="GO" id="GO:0005829">
    <property type="term" value="C:cytosol"/>
    <property type="evidence" value="ECO:0007669"/>
    <property type="project" value="TreeGrafter"/>
</dbReference>
<evidence type="ECO:0000256" key="1">
    <source>
        <dbReference type="ARBA" id="ARBA00022598"/>
    </source>
</evidence>
<dbReference type="NCBIfam" id="TIGR03838">
    <property type="entry name" value="queuosine_YadB"/>
    <property type="match status" value="1"/>
</dbReference>
<dbReference type="InterPro" id="IPR014729">
    <property type="entry name" value="Rossmann-like_a/b/a_fold"/>
</dbReference>
<evidence type="ECO:0000256" key="8">
    <source>
        <dbReference type="RuleBase" id="RU363037"/>
    </source>
</evidence>
<evidence type="ECO:0000256" key="6">
    <source>
        <dbReference type="ARBA" id="ARBA00023146"/>
    </source>
</evidence>
<keyword evidence="11" id="KW-1185">Reference proteome</keyword>
<name>A0A0J8JNP3_9ALTE</name>
<evidence type="ECO:0000256" key="4">
    <source>
        <dbReference type="ARBA" id="ARBA00022833"/>
    </source>
</evidence>
<sequence>MTYIGRFAPSPSGPLHLGSLVAAIASYLDAKSNQGLWLLRIEDIDPPRQIKDADKIIQQQLNSFGLNWDGEILYQSTRLEAYQQQLNDWLRQDKAYCCNCTRQQIKANGGVHAATCKQLNLSSQGNAIRYNNPKNIEHFSDLIHGQVKVDSKQAFDDFVLFRRDGLYAYQLAVVLDDIFQKVSHVVRGQDLLETSVWQIALYNSLNQATVQYAHLPLVLAQDGRKLSKQNGAPSVSEHDIAQQITQVLNILGQKPPLELNLESKETILTWAIDNWRPQQIPKSSIFSQ</sequence>
<dbReference type="AlphaFoldDB" id="A0A0J8JNP3"/>
<feature type="binding site" evidence="7">
    <location>
        <position position="228"/>
    </location>
    <ligand>
        <name>ATP</name>
        <dbReference type="ChEBI" id="CHEBI:30616"/>
    </ligand>
</feature>
<keyword evidence="6 7" id="KW-0030">Aminoacyl-tRNA synthetase</keyword>
<dbReference type="EMBL" id="LAZL01000005">
    <property type="protein sequence ID" value="KMT66241.1"/>
    <property type="molecule type" value="Genomic_DNA"/>
</dbReference>
<dbReference type="GO" id="GO:0004818">
    <property type="term" value="F:glutamate-tRNA ligase activity"/>
    <property type="evidence" value="ECO:0007669"/>
    <property type="project" value="TreeGrafter"/>
</dbReference>
<evidence type="ECO:0000256" key="2">
    <source>
        <dbReference type="ARBA" id="ARBA00022723"/>
    </source>
</evidence>
<dbReference type="FunFam" id="3.40.50.620:FF:000093">
    <property type="entry name" value="Glutamyl-Q tRNA(Asp) synthetase"/>
    <property type="match status" value="1"/>
</dbReference>
<keyword evidence="4" id="KW-0862">Zinc</keyword>
<dbReference type="Proteomes" id="UP000037600">
    <property type="component" value="Unassembled WGS sequence"/>
</dbReference>
<dbReference type="GO" id="GO:0008270">
    <property type="term" value="F:zinc ion binding"/>
    <property type="evidence" value="ECO:0007669"/>
    <property type="project" value="InterPro"/>
</dbReference>
<dbReference type="HAMAP" id="MF_01428">
    <property type="entry name" value="Glu_Q_tRNA_synth"/>
    <property type="match status" value="1"/>
</dbReference>
<feature type="binding site" evidence="7">
    <location>
        <position position="169"/>
    </location>
    <ligand>
        <name>L-glutamate</name>
        <dbReference type="ChEBI" id="CHEBI:29985"/>
    </ligand>
</feature>
<gene>
    <name evidence="7" type="primary">gluQ</name>
    <name evidence="10" type="ORF">XM47_04400</name>
</gene>
<evidence type="ECO:0000313" key="10">
    <source>
        <dbReference type="EMBL" id="KMT66241.1"/>
    </source>
</evidence>
<dbReference type="InterPro" id="IPR049940">
    <property type="entry name" value="GluQ/Sye"/>
</dbReference>
<keyword evidence="5 7" id="KW-0067">ATP-binding</keyword>
<feature type="binding site" evidence="7">
    <location>
        <begin position="6"/>
        <end position="10"/>
    </location>
    <ligand>
        <name>L-glutamate</name>
        <dbReference type="ChEBI" id="CHEBI:29985"/>
    </ligand>
</feature>
<dbReference type="Gene3D" id="3.90.800.10">
    <property type="entry name" value="Glutamyl-tRNA Synthetase, Domain 3"/>
    <property type="match status" value="1"/>
</dbReference>
<comment type="caution">
    <text evidence="10">The sequence shown here is derived from an EMBL/GenBank/DDBJ whole genome shotgun (WGS) entry which is preliminary data.</text>
</comment>
<dbReference type="PANTHER" id="PTHR43311:SF1">
    <property type="entry name" value="GLUTAMYL-Q TRNA(ASP) SYNTHETASE"/>
    <property type="match status" value="1"/>
</dbReference>
<feature type="binding site" evidence="7">
    <location>
        <position position="42"/>
    </location>
    <ligand>
        <name>L-glutamate</name>
        <dbReference type="ChEBI" id="CHEBI:29985"/>
    </ligand>
</feature>
<dbReference type="OrthoDB" id="9807503at2"/>
<keyword evidence="1 7" id="KW-0436">Ligase</keyword>
<dbReference type="InterPro" id="IPR020058">
    <property type="entry name" value="Glu/Gln-tRNA-synth_Ib_cat-dom"/>
</dbReference>
<evidence type="ECO:0000259" key="9">
    <source>
        <dbReference type="Pfam" id="PF00749"/>
    </source>
</evidence>
<proteinExistence type="inferred from homology"/>
<dbReference type="InterPro" id="IPR000924">
    <property type="entry name" value="Glu/Gln-tRNA-synth"/>
</dbReference>
<dbReference type="EC" id="6.1.1.-" evidence="7"/>
<dbReference type="InterPro" id="IPR022380">
    <property type="entry name" value="Glu-Q_tRNA(Asp)_Synthase"/>
</dbReference>
<dbReference type="PATRIC" id="fig|1513271.3.peg.911"/>
<keyword evidence="2" id="KW-0479">Metal-binding</keyword>
<evidence type="ECO:0000256" key="7">
    <source>
        <dbReference type="HAMAP-Rule" id="MF_01428"/>
    </source>
</evidence>
<feature type="binding site" evidence="7">
    <location>
        <position position="187"/>
    </location>
    <ligand>
        <name>L-glutamate</name>
        <dbReference type="ChEBI" id="CHEBI:29985"/>
    </ligand>
</feature>
<evidence type="ECO:0000256" key="3">
    <source>
        <dbReference type="ARBA" id="ARBA00022741"/>
    </source>
</evidence>
<dbReference type="SUPFAM" id="SSF52374">
    <property type="entry name" value="Nucleotidylyl transferase"/>
    <property type="match status" value="1"/>
</dbReference>
<dbReference type="Gene3D" id="3.40.50.620">
    <property type="entry name" value="HUPs"/>
    <property type="match status" value="1"/>
</dbReference>
<reference evidence="10 11" key="1">
    <citation type="submission" date="2015-04" db="EMBL/GenBank/DDBJ databases">
        <title>Draft Genome Sequence of the Novel Agar-Digesting Marine Bacterium Q1.</title>
        <authorList>
            <person name="Li Y."/>
            <person name="Li D."/>
            <person name="Chen G."/>
            <person name="Du Z."/>
        </authorList>
    </citation>
    <scope>NUCLEOTIDE SEQUENCE [LARGE SCALE GENOMIC DNA]</scope>
    <source>
        <strain evidence="10 11">Q1</strain>
    </source>
</reference>
<evidence type="ECO:0000256" key="5">
    <source>
        <dbReference type="ARBA" id="ARBA00022840"/>
    </source>
</evidence>
<keyword evidence="8" id="KW-0648">Protein biosynthesis</keyword>
<comment type="function">
    <text evidence="7">Catalyzes the tRNA-independent activation of glutamate in presence of ATP and the subsequent transfer of glutamate onto a tRNA(Asp). Glutamate is transferred on the 2-amino-5-(4,5-dihydroxy-2-cyclopenten-1-yl) moiety of the queuosine in the wobble position of the QUC anticodon.</text>
</comment>
<feature type="short sequence motif" description="'KMSKS' region" evidence="7">
    <location>
        <begin position="225"/>
        <end position="229"/>
    </location>
</feature>